<dbReference type="SMART" id="SM00507">
    <property type="entry name" value="HNHc"/>
    <property type="match status" value="1"/>
</dbReference>
<evidence type="ECO:0000313" key="5">
    <source>
        <dbReference type="Proteomes" id="UP001224674"/>
    </source>
</evidence>
<organism evidence="4 5">
    <name type="scientific">Auritidibacter ignavus</name>
    <dbReference type="NCBI Taxonomy" id="678932"/>
    <lineage>
        <taxon>Bacteria</taxon>
        <taxon>Bacillati</taxon>
        <taxon>Actinomycetota</taxon>
        <taxon>Actinomycetes</taxon>
        <taxon>Micrococcales</taxon>
        <taxon>Micrococcaceae</taxon>
        <taxon>Auritidibacter</taxon>
    </lineage>
</organism>
<dbReference type="AlphaFoldDB" id="A0AAJ6AGB7"/>
<dbReference type="GO" id="GO:0008270">
    <property type="term" value="F:zinc ion binding"/>
    <property type="evidence" value="ECO:0007669"/>
    <property type="project" value="InterPro"/>
</dbReference>
<dbReference type="Gene3D" id="1.10.30.50">
    <property type="match status" value="1"/>
</dbReference>
<dbReference type="GO" id="GO:0003676">
    <property type="term" value="F:nucleic acid binding"/>
    <property type="evidence" value="ECO:0007669"/>
    <property type="project" value="InterPro"/>
</dbReference>
<accession>A0AAJ6AGB7</accession>
<dbReference type="Pfam" id="PF01844">
    <property type="entry name" value="HNH"/>
    <property type="match status" value="1"/>
</dbReference>
<dbReference type="EMBL" id="CP122566">
    <property type="protein sequence ID" value="WGH92212.1"/>
    <property type="molecule type" value="Genomic_DNA"/>
</dbReference>
<dbReference type="RefSeq" id="WP_279674428.1">
    <property type="nucleotide sequence ID" value="NZ_CP122566.1"/>
</dbReference>
<feature type="domain" description="HNH nuclease" evidence="3">
    <location>
        <begin position="354"/>
        <end position="404"/>
    </location>
</feature>
<evidence type="ECO:0000256" key="2">
    <source>
        <dbReference type="SAM" id="MobiDB-lite"/>
    </source>
</evidence>
<feature type="compositionally biased region" description="Pro residues" evidence="2">
    <location>
        <begin position="451"/>
        <end position="461"/>
    </location>
</feature>
<dbReference type="InterPro" id="IPR003870">
    <property type="entry name" value="DUF222"/>
</dbReference>
<feature type="region of interest" description="Disordered" evidence="2">
    <location>
        <begin position="189"/>
        <end position="222"/>
    </location>
</feature>
<feature type="compositionally biased region" description="Pro residues" evidence="2">
    <location>
        <begin position="1"/>
        <end position="11"/>
    </location>
</feature>
<feature type="region of interest" description="Disordered" evidence="2">
    <location>
        <begin position="422"/>
        <end position="489"/>
    </location>
</feature>
<sequence length="489" mass="52567">MTAQFPPPTQPAHPVQPDHSAPADQDTVTPAAELLDAFHNTGDQLRDQLVTLSLTDQADAIDLLAAAEDLTRTLDGIKATLTAQLSTLRIEAETADNIPALRRGSGLGAEIALARRVDHRTGAKLLRAARTLADSLPQALASMTNGGLSEAAALTLVRDTQGVDADHRRTIDQHLAGDYATLTPAELGQRAQAHAQRLDPETMDRQASTNRTKRNVKTGPAGPGMGTLNAYLPAEQAAACHATLQRDARRMIRTGEDTRSEEQLIADLLVERLTGQSSAPAIPVQVKLVMTDRTLFGTDDTVARIPGVGTLPAYIARQWVANPEANVLLNRLFTAPQTGHLVAMESSARLFPPGLKELIRLRDDLCRTPGCENPIHELDHATRFADGGPTSFANGQGLCRVCNQTKEKKHWKHHSTVADMTVETPTGHRYRRPTPPVLPGLDLSDPEPPDPDPPAPDPPAPDTLIPLEAIEHGPDDVPDPFSTDGPPPF</sequence>
<protein>
    <submittedName>
        <fullName evidence="4">DUF222 domain-containing protein</fullName>
    </submittedName>
</protein>
<evidence type="ECO:0000256" key="1">
    <source>
        <dbReference type="ARBA" id="ARBA00023450"/>
    </source>
</evidence>
<dbReference type="Proteomes" id="UP001224674">
    <property type="component" value="Chromosome"/>
</dbReference>
<dbReference type="GO" id="GO:0004519">
    <property type="term" value="F:endonuclease activity"/>
    <property type="evidence" value="ECO:0007669"/>
    <property type="project" value="InterPro"/>
</dbReference>
<dbReference type="InterPro" id="IPR003615">
    <property type="entry name" value="HNH_nuc"/>
</dbReference>
<evidence type="ECO:0000313" key="4">
    <source>
        <dbReference type="EMBL" id="WGH92212.1"/>
    </source>
</evidence>
<gene>
    <name evidence="4" type="ORF">QDX21_07685</name>
</gene>
<name>A0AAJ6AGB7_9MICC</name>
<dbReference type="InterPro" id="IPR002711">
    <property type="entry name" value="HNH"/>
</dbReference>
<reference evidence="4 5" key="1">
    <citation type="submission" date="2023-03" db="EMBL/GenBank/DDBJ databases">
        <title>Complete genome sequences of several Auritidibacter ignavus strains isolated from ear infections.</title>
        <authorList>
            <person name="Baehr T."/>
            <person name="Baumhoegger A.M."/>
        </authorList>
    </citation>
    <scope>NUCLEOTIDE SEQUENCE [LARGE SCALE GENOMIC DNA]</scope>
    <source>
        <strain evidence="4 5">BABAE-6</strain>
    </source>
</reference>
<dbReference type="Pfam" id="PF02720">
    <property type="entry name" value="DUF222"/>
    <property type="match status" value="1"/>
</dbReference>
<feature type="region of interest" description="Disordered" evidence="2">
    <location>
        <begin position="1"/>
        <end position="25"/>
    </location>
</feature>
<dbReference type="CDD" id="cd00085">
    <property type="entry name" value="HNHc"/>
    <property type="match status" value="1"/>
</dbReference>
<evidence type="ECO:0000259" key="3">
    <source>
        <dbReference type="SMART" id="SM00507"/>
    </source>
</evidence>
<keyword evidence="5" id="KW-1185">Reference proteome</keyword>
<proteinExistence type="inferred from homology"/>
<comment type="similarity">
    <text evidence="1">Belongs to the Rv1128c/1148c/1588c/1702c/1945/3466 family.</text>
</comment>